<sequence length="135" mass="15740">MCEKLSNNKEEMLDKLKEEWEKDNNIGENTINKSLNTDVSIQIHMDDDPKPTNIVDTYPNDSIMDGIIDDLDQKFHEPHFYDIYADYIYYDVNDDNNTSPVNPNNMDVPSKVQIELDVNKKTIKENFPIGDVWVI</sequence>
<gene>
    <name evidence="2" type="ORF">PRCDC_0054200</name>
</gene>
<dbReference type="AlphaFoldDB" id="A0A060RME7"/>
<reference evidence="2" key="1">
    <citation type="submission" date="2014-01" db="EMBL/GenBank/DDBJ databases">
        <authorList>
            <person name="Aslett M."/>
        </authorList>
    </citation>
    <scope>NUCLEOTIDE SEQUENCE</scope>
    <source>
        <strain evidence="2">CDC</strain>
    </source>
</reference>
<dbReference type="InterPro" id="IPR029211">
    <property type="entry name" value="PfEMP1_ATS"/>
</dbReference>
<feature type="domain" description="Plasmodium falciparum erythrocyte membrane protein 1 acidic terminal segment" evidence="1">
    <location>
        <begin position="1"/>
        <end position="135"/>
    </location>
</feature>
<dbReference type="PhylomeDB" id="A0A060RME7"/>
<accession>A0A060RME7</accession>
<evidence type="ECO:0000313" key="2">
    <source>
        <dbReference type="EMBL" id="CDO61910.1"/>
    </source>
</evidence>
<reference evidence="2" key="2">
    <citation type="submission" date="2014-05" db="EMBL/GenBank/DDBJ databases">
        <title>The genome sequences of chimpanzee malaria parasites reveal the path to human adaptation.</title>
        <authorList>
            <person name="Otto T.D."/>
            <person name="Rayner J.C."/>
            <person name="Boehme U."/>
            <person name="Pain A."/>
            <person name="Spottiswoode N."/>
            <person name="Sanders M."/>
            <person name="Quail M."/>
            <person name="Ollomo B."/>
            <person name="Renaud F."/>
            <person name="Thomas A.W."/>
            <person name="Prugnolle F."/>
            <person name="Conway D.J."/>
            <person name="Newbold C."/>
            <person name="Berriman M."/>
        </authorList>
    </citation>
    <scope>NUCLEOTIDE SEQUENCE [LARGE SCALE GENOMIC DNA]</scope>
    <source>
        <strain evidence="2">CDC</strain>
    </source>
</reference>
<keyword evidence="3" id="KW-1185">Reference proteome</keyword>
<organism evidence="2 3">
    <name type="scientific">Plasmodium reichenowi</name>
    <dbReference type="NCBI Taxonomy" id="5854"/>
    <lineage>
        <taxon>Eukaryota</taxon>
        <taxon>Sar</taxon>
        <taxon>Alveolata</taxon>
        <taxon>Apicomplexa</taxon>
        <taxon>Aconoidasida</taxon>
        <taxon>Haemosporida</taxon>
        <taxon>Plasmodiidae</taxon>
        <taxon>Plasmodium</taxon>
        <taxon>Plasmodium (Laverania)</taxon>
    </lineage>
</organism>
<proteinExistence type="predicted"/>
<dbReference type="EMBL" id="HG810573">
    <property type="protein sequence ID" value="CDO61910.1"/>
    <property type="molecule type" value="Genomic_DNA"/>
</dbReference>
<protein>
    <submittedName>
        <fullName evidence="2">Erythrocyte membrane protein 1, EMP1</fullName>
    </submittedName>
</protein>
<dbReference type="Pfam" id="PF15445">
    <property type="entry name" value="ATS"/>
    <property type="match status" value="1"/>
</dbReference>
<name>A0A060RME7_PLARE</name>
<dbReference type="Proteomes" id="UP000027581">
    <property type="component" value="Unassembled WGS sequence"/>
</dbReference>
<evidence type="ECO:0000313" key="3">
    <source>
        <dbReference type="Proteomes" id="UP000027581"/>
    </source>
</evidence>
<evidence type="ECO:0000259" key="1">
    <source>
        <dbReference type="Pfam" id="PF15445"/>
    </source>
</evidence>